<gene>
    <name evidence="2" type="ORF">NAEGRDRAFT_50077</name>
</gene>
<dbReference type="InParanoid" id="D2VJL0"/>
<keyword evidence="3" id="KW-1185">Reference proteome</keyword>
<dbReference type="Proteomes" id="UP000006671">
    <property type="component" value="Unassembled WGS sequence"/>
</dbReference>
<name>D2VJL0_NAEGR</name>
<evidence type="ECO:0000256" key="1">
    <source>
        <dbReference type="SAM" id="MobiDB-lite"/>
    </source>
</evidence>
<dbReference type="GeneID" id="8852114"/>
<dbReference type="KEGG" id="ngr:NAEGRDRAFT_50077"/>
<reference evidence="2 3" key="1">
    <citation type="journal article" date="2010" name="Cell">
        <title>The genome of Naegleria gruberi illuminates early eukaryotic versatility.</title>
        <authorList>
            <person name="Fritz-Laylin L.K."/>
            <person name="Prochnik S.E."/>
            <person name="Ginger M.L."/>
            <person name="Dacks J.B."/>
            <person name="Carpenter M.L."/>
            <person name="Field M.C."/>
            <person name="Kuo A."/>
            <person name="Paredez A."/>
            <person name="Chapman J."/>
            <person name="Pham J."/>
            <person name="Shu S."/>
            <person name="Neupane R."/>
            <person name="Cipriano M."/>
            <person name="Mancuso J."/>
            <person name="Tu H."/>
            <person name="Salamov A."/>
            <person name="Lindquist E."/>
            <person name="Shapiro H."/>
            <person name="Lucas S."/>
            <person name="Grigoriev I.V."/>
            <person name="Cande W.Z."/>
            <person name="Fulton C."/>
            <person name="Rokhsar D.S."/>
            <person name="Dawson S.C."/>
        </authorList>
    </citation>
    <scope>NUCLEOTIDE SEQUENCE [LARGE SCALE GENOMIC DNA]</scope>
    <source>
        <strain evidence="2 3">NEG-M</strain>
    </source>
</reference>
<protein>
    <submittedName>
        <fullName evidence="2">Predicted protein</fullName>
    </submittedName>
</protein>
<evidence type="ECO:0000313" key="3">
    <source>
        <dbReference type="Proteomes" id="UP000006671"/>
    </source>
</evidence>
<feature type="region of interest" description="Disordered" evidence="1">
    <location>
        <begin position="751"/>
        <end position="775"/>
    </location>
</feature>
<dbReference type="AlphaFoldDB" id="D2VJL0"/>
<feature type="compositionally biased region" description="Acidic residues" evidence="1">
    <location>
        <begin position="752"/>
        <end position="775"/>
    </location>
</feature>
<accession>D2VJL0</accession>
<sequence>MNPLESELLSKAIECLRSKVITLNNEEFIKCLENTAEVVADYQIFAKTKQELNNFDIIFSIKDDDDTIWKKLIKFMMAFHLTLTVNNIDNFLEVEEALKIVEKYLKIQDMDMVSNEMICVANLLMWVLGDLKDKSLQVSKGGYCEKFIQLVLDYFKYIHHQMRKSNQNNQEWKPREDIIELFAGIYENLPFNQWYWHEWDHTKELGFEFLELVYELGEYPLFSDSDNRMHHLCTFLGEEAIKKLELLTNRDVKQIENLKPTDIVPLGEISQGTPVWKIILKIANAVFVISSKPLLSPSILFGSQYIQLFFDTLKVCPAEIEETKLAIHLIDALIRISTVITPSRMDDEVEEEHFTRLEESKIIATFIDFYHLAQISLKEPIVKAITILVRKMRSIRADNLEKTLNICINEEKITKMDELLLVCFSMYDSDIANRTILSKHIHKMIDKIFEFTVTDRNFFYQFTKFDLFRNAVDDPLYDPFFNLDTERIISQMKGTFKDMRSLDNSQYLTIMRWYSGLIVALKVDPKHFVQEVYDEYFYLVENLPKYLMYQTIPTEIFRVVLGLCMGNREFTEKVSHIIFELFFDTNKIGKEEIVPLIEYLLVNEILTKPNTPIIKKIEQRIPLFIKEIREGKISYLVLLCIVYPYFPNKIFDLFNDVFFLQAMISFIDEFIDDEGKMSVLRIITTSLFQIMEELLDQEKYKVSVFSPPEMLYSIEEFLTQSGNIIIDCHNNRVRQKLEIAKVELVGMYSVNSEEDEEDEEYDYDDEDDEEGEEDD</sequence>
<dbReference type="RefSeq" id="XP_002675711.1">
    <property type="nucleotide sequence ID" value="XM_002675665.1"/>
</dbReference>
<evidence type="ECO:0000313" key="2">
    <source>
        <dbReference type="EMBL" id="EFC42967.1"/>
    </source>
</evidence>
<organism evidence="3">
    <name type="scientific">Naegleria gruberi</name>
    <name type="common">Amoeba</name>
    <dbReference type="NCBI Taxonomy" id="5762"/>
    <lineage>
        <taxon>Eukaryota</taxon>
        <taxon>Discoba</taxon>
        <taxon>Heterolobosea</taxon>
        <taxon>Tetramitia</taxon>
        <taxon>Eutetramitia</taxon>
        <taxon>Vahlkampfiidae</taxon>
        <taxon>Naegleria</taxon>
    </lineage>
</organism>
<dbReference type="EMBL" id="GG738876">
    <property type="protein sequence ID" value="EFC42967.1"/>
    <property type="molecule type" value="Genomic_DNA"/>
</dbReference>
<proteinExistence type="predicted"/>
<dbReference type="VEuPathDB" id="AmoebaDB:NAEGRDRAFT_50077"/>